<dbReference type="AlphaFoldDB" id="A0A7D9KYF3"/>
<dbReference type="PROSITE" id="PS51864">
    <property type="entry name" value="ASTACIN"/>
    <property type="match status" value="1"/>
</dbReference>
<evidence type="ECO:0000256" key="1">
    <source>
        <dbReference type="PROSITE-ProRule" id="PRU01211"/>
    </source>
</evidence>
<comment type="caution">
    <text evidence="2">The sequence shown here is derived from an EMBL/GenBank/DDBJ whole genome shotgun (WGS) entry which is preliminary data.</text>
</comment>
<dbReference type="EMBL" id="CACRXK020012200">
    <property type="protein sequence ID" value="CAB4022865.1"/>
    <property type="molecule type" value="Genomic_DNA"/>
</dbReference>
<dbReference type="Pfam" id="PF01400">
    <property type="entry name" value="Astacin"/>
    <property type="match status" value="1"/>
</dbReference>
<proteinExistence type="predicted"/>
<dbReference type="PANTHER" id="PTHR10127:SF775">
    <property type="entry name" value="METALLOENDOPEPTIDASE"/>
    <property type="match status" value="1"/>
</dbReference>
<evidence type="ECO:0000313" key="2">
    <source>
        <dbReference type="EMBL" id="CAB4022865.1"/>
    </source>
</evidence>
<evidence type="ECO:0000313" key="3">
    <source>
        <dbReference type="Proteomes" id="UP001152795"/>
    </source>
</evidence>
<keyword evidence="3" id="KW-1185">Reference proteome</keyword>
<dbReference type="GO" id="GO:0004222">
    <property type="term" value="F:metalloendopeptidase activity"/>
    <property type="evidence" value="ECO:0007669"/>
    <property type="project" value="InterPro"/>
</dbReference>
<dbReference type="OrthoDB" id="291007at2759"/>
<dbReference type="Proteomes" id="UP001152795">
    <property type="component" value="Unassembled WGS sequence"/>
</dbReference>
<gene>
    <name evidence="2" type="ORF">PACLA_8A080323</name>
</gene>
<dbReference type="PANTHER" id="PTHR10127">
    <property type="entry name" value="DISCOIDIN, CUB, EGF, LAMININ , AND ZINC METALLOPROTEASE DOMAIN CONTAINING"/>
    <property type="match status" value="1"/>
</dbReference>
<dbReference type="GO" id="GO:0006508">
    <property type="term" value="P:proteolysis"/>
    <property type="evidence" value="ECO:0007669"/>
    <property type="project" value="InterPro"/>
</dbReference>
<protein>
    <submittedName>
        <fullName evidence="2">Zinc metallo ase nas-4-like</fullName>
    </submittedName>
</protein>
<sequence>MMISRITLRLTTFLFTIVLIIIDARSLPGKLQKKKSKSFVVVDRFALENVPPKDAWEVNQGLNSTFFEGDIVLTADMLKLLNATSSTRRRRAIKKDPNARWKNGVVPFVIDKRLKHSAKLKIRRAIRRWRKHTCIKFHKKLSNDVDWLRFVAEDG</sequence>
<dbReference type="InterPro" id="IPR001506">
    <property type="entry name" value="Peptidase_M12A"/>
</dbReference>
<dbReference type="SUPFAM" id="SSF55486">
    <property type="entry name" value="Metalloproteases ('zincins'), catalytic domain"/>
    <property type="match status" value="1"/>
</dbReference>
<reference evidence="2" key="1">
    <citation type="submission" date="2020-04" db="EMBL/GenBank/DDBJ databases">
        <authorList>
            <person name="Alioto T."/>
            <person name="Alioto T."/>
            <person name="Gomez Garrido J."/>
        </authorList>
    </citation>
    <scope>NUCLEOTIDE SEQUENCE</scope>
    <source>
        <strain evidence="2">A484AB</strain>
    </source>
</reference>
<comment type="caution">
    <text evidence="1">Lacks conserved residue(s) required for the propagation of feature annotation.</text>
</comment>
<dbReference type="InterPro" id="IPR024079">
    <property type="entry name" value="MetalloPept_cat_dom_sf"/>
</dbReference>
<name>A0A7D9KYF3_PARCT</name>
<organism evidence="2 3">
    <name type="scientific">Paramuricea clavata</name>
    <name type="common">Red gorgonian</name>
    <name type="synonym">Violescent sea-whip</name>
    <dbReference type="NCBI Taxonomy" id="317549"/>
    <lineage>
        <taxon>Eukaryota</taxon>
        <taxon>Metazoa</taxon>
        <taxon>Cnidaria</taxon>
        <taxon>Anthozoa</taxon>
        <taxon>Octocorallia</taxon>
        <taxon>Malacalcyonacea</taxon>
        <taxon>Plexauridae</taxon>
        <taxon>Paramuricea</taxon>
    </lineage>
</organism>
<accession>A0A7D9KYF3</accession>
<dbReference type="Gene3D" id="3.40.390.10">
    <property type="entry name" value="Collagenase (Catalytic Domain)"/>
    <property type="match status" value="1"/>
</dbReference>